<accession>A0ABN6ZHY7</accession>
<gene>
    <name evidence="2" type="ORF">T23_10740</name>
</gene>
<protein>
    <submittedName>
        <fullName evidence="2">Zinc ribbon domain-containing protein</fullName>
    </submittedName>
</protein>
<evidence type="ECO:0000313" key="3">
    <source>
        <dbReference type="Proteomes" id="UP001432099"/>
    </source>
</evidence>
<evidence type="ECO:0000259" key="1">
    <source>
        <dbReference type="Pfam" id="PF17032"/>
    </source>
</evidence>
<dbReference type="Pfam" id="PF17032">
    <property type="entry name" value="Zn_ribbon_15"/>
    <property type="match status" value="1"/>
</dbReference>
<proteinExistence type="predicted"/>
<sequence length="124" mass="14766">MFFIGVFGINQKMSEIKELPPMMCKSCRQTERFTLMKCYQQFHFFFLPIFKWNIRYFIRCSSCQMVANIPLDKGRLLEAGEAVELTLWDQEIIESPEKRKRRCQACHEIVEGTFIYCPFCGQKL</sequence>
<dbReference type="PANTHER" id="PTHR36718">
    <property type="entry name" value="OS05G0435400 PROTEIN"/>
    <property type="match status" value="1"/>
</dbReference>
<organism evidence="2 3">
    <name type="scientific">Turicibacter faecis</name>
    <dbReference type="NCBI Taxonomy" id="2963365"/>
    <lineage>
        <taxon>Bacteria</taxon>
        <taxon>Bacillati</taxon>
        <taxon>Bacillota</taxon>
        <taxon>Erysipelotrichia</taxon>
        <taxon>Erysipelotrichales</taxon>
        <taxon>Turicibacteraceae</taxon>
        <taxon>Turicibacter</taxon>
    </lineage>
</organism>
<name>A0ABN6ZHY7_9FIRM</name>
<dbReference type="PANTHER" id="PTHR36718:SF1">
    <property type="entry name" value="DOUBLE ZINC RIBBON PROTEIN MJ0416"/>
    <property type="match status" value="1"/>
</dbReference>
<dbReference type="InterPro" id="IPR031493">
    <property type="entry name" value="Zinc_ribbon_15"/>
</dbReference>
<keyword evidence="3" id="KW-1185">Reference proteome</keyword>
<dbReference type="EMBL" id="AP028127">
    <property type="protein sequence ID" value="BEH90972.1"/>
    <property type="molecule type" value="Genomic_DNA"/>
</dbReference>
<dbReference type="Proteomes" id="UP001432099">
    <property type="component" value="Chromosome"/>
</dbReference>
<evidence type="ECO:0000313" key="2">
    <source>
        <dbReference type="EMBL" id="BEH90972.1"/>
    </source>
</evidence>
<dbReference type="RefSeq" id="WP_161832050.1">
    <property type="nucleotide sequence ID" value="NZ_AP028127.1"/>
</dbReference>
<reference evidence="2" key="1">
    <citation type="journal article" date="2024" name="Int. J. Syst. Evol. Microbiol.">
        <title>Turicibacter faecis sp. nov., isolated from faeces of heart failure mouse model.</title>
        <authorList>
            <person name="Imamura Y."/>
            <person name="Motooka D."/>
            <person name="Nakajima Y."/>
            <person name="Ito S."/>
            <person name="Kitakaze M."/>
            <person name="Iida T."/>
            <person name="Nakamura S."/>
        </authorList>
    </citation>
    <scope>NUCLEOTIDE SEQUENCE</scope>
    <source>
        <strain evidence="2">TC023</strain>
    </source>
</reference>
<dbReference type="InterPro" id="IPR053281">
    <property type="entry name" value="Double_zinc_ribbon"/>
</dbReference>
<feature type="domain" description="Zinc-ribbon 15" evidence="1">
    <location>
        <begin position="22"/>
        <end position="121"/>
    </location>
</feature>